<protein>
    <submittedName>
        <fullName evidence="1">Uncharacterized protein</fullName>
    </submittedName>
</protein>
<name>A0A8S5M6Z5_9CAUD</name>
<sequence>MSKPRICEVLRVEVNQSFQFNDFPFDEVKSYLIGPDGKIRNVHGGEVTSSELCYIINHSDYIIREPRWTEQEVERAKAIKMLYSEAESIEMYGFGIRVFNRKLVIATLDPSLFPSLRQNEIITLDEIIGGAE</sequence>
<organism evidence="1">
    <name type="scientific">Siphoviridae sp. ct73V17</name>
    <dbReference type="NCBI Taxonomy" id="2826302"/>
    <lineage>
        <taxon>Viruses</taxon>
        <taxon>Duplodnaviria</taxon>
        <taxon>Heunggongvirae</taxon>
        <taxon>Uroviricota</taxon>
        <taxon>Caudoviricetes</taxon>
    </lineage>
</organism>
<proteinExistence type="predicted"/>
<dbReference type="EMBL" id="BK014835">
    <property type="protein sequence ID" value="DAD77871.1"/>
    <property type="molecule type" value="Genomic_DNA"/>
</dbReference>
<reference evidence="1" key="1">
    <citation type="journal article" date="2021" name="Proc. Natl. Acad. Sci. U.S.A.">
        <title>A Catalog of Tens of Thousands of Viruses from Human Metagenomes Reveals Hidden Associations with Chronic Diseases.</title>
        <authorList>
            <person name="Tisza M.J."/>
            <person name="Buck C.B."/>
        </authorList>
    </citation>
    <scope>NUCLEOTIDE SEQUENCE</scope>
    <source>
        <strain evidence="1">Ct73V17</strain>
    </source>
</reference>
<evidence type="ECO:0000313" key="1">
    <source>
        <dbReference type="EMBL" id="DAD77871.1"/>
    </source>
</evidence>
<accession>A0A8S5M6Z5</accession>